<name>V6SKT7_9FLAO</name>
<keyword evidence="2" id="KW-1185">Reference proteome</keyword>
<dbReference type="EMBL" id="AVGG01000017">
    <property type="protein sequence ID" value="ESU27064.1"/>
    <property type="molecule type" value="Genomic_DNA"/>
</dbReference>
<dbReference type="RefSeq" id="WP_023579976.1">
    <property type="nucleotide sequence ID" value="NZ_AVGG01000017.1"/>
</dbReference>
<protein>
    <recommendedName>
        <fullName evidence="3">Phosphate-selective porin O and P</fullName>
    </recommendedName>
</protein>
<sequence length="410" mass="47021">MKKKLLIVLIFSSSFFMRGQVIEKQTTEGNVYVDSIPSIIPVDRQSLLKNVDVIFNSRFAYDSHYSSLQPDGDEGHDYSSFNINQLRFEIKGKIHEKVYFRFRHRYTKEGEIGSIDHMSQATDMAFARIDLGPRTNFSFGKLCADWGGYEFDFNPIDILAYNDIVEFADNYLVGASAAHTLESKKHSFSFSVLNSRTKTFEEVYGTSAPAGLEASEYPLAFVGNWRGSFFNGKFETTYSYSYFNEAVGAHMNYIVLGNKFKFSDKFVLYYDFHYSDEGLDRTSIVSSIVSTQLVEDGLNPIAVRDALYVENWVRAEYFVTPKVNLLMTAMHSNHYWKDNPDPGADDLLSVSYGLIPTVQYFPFKEYNMKFYLSYIYRKYDYEGNAETTYGVKDYTTGLLSFGIIAPFLVL</sequence>
<evidence type="ECO:0008006" key="3">
    <source>
        <dbReference type="Google" id="ProtNLM"/>
    </source>
</evidence>
<accession>V6SKT7</accession>
<dbReference type="eggNOG" id="COG3637">
    <property type="taxonomic scope" value="Bacteria"/>
</dbReference>
<dbReference type="Pfam" id="PF07396">
    <property type="entry name" value="Porin_O_P"/>
    <property type="match status" value="1"/>
</dbReference>
<dbReference type="OrthoDB" id="846879at2"/>
<proteinExistence type="predicted"/>
<organism evidence="1 2">
    <name type="scientific">Flavobacterium limnosediminis JC2902</name>
    <dbReference type="NCBI Taxonomy" id="1341181"/>
    <lineage>
        <taxon>Bacteria</taxon>
        <taxon>Pseudomonadati</taxon>
        <taxon>Bacteroidota</taxon>
        <taxon>Flavobacteriia</taxon>
        <taxon>Flavobacteriales</taxon>
        <taxon>Flavobacteriaceae</taxon>
        <taxon>Flavobacterium</taxon>
    </lineage>
</organism>
<dbReference type="STRING" id="1341181.FLJC2902T_24060"/>
<dbReference type="PATRIC" id="fig|1341181.4.peg.2367"/>
<comment type="caution">
    <text evidence="1">The sequence shown here is derived from an EMBL/GenBank/DDBJ whole genome shotgun (WGS) entry which is preliminary data.</text>
</comment>
<evidence type="ECO:0000313" key="2">
    <source>
        <dbReference type="Proteomes" id="UP000018004"/>
    </source>
</evidence>
<gene>
    <name evidence="1" type="ORF">FLJC2902T_24060</name>
</gene>
<dbReference type="AlphaFoldDB" id="V6SKT7"/>
<evidence type="ECO:0000313" key="1">
    <source>
        <dbReference type="EMBL" id="ESU27064.1"/>
    </source>
</evidence>
<reference evidence="1 2" key="1">
    <citation type="submission" date="2013-08" db="EMBL/GenBank/DDBJ databases">
        <title>Flavobacterium limnosediminis JC2902 genome sequencing.</title>
        <authorList>
            <person name="Lee K."/>
            <person name="Yi H."/>
            <person name="Park S."/>
            <person name="Chun J."/>
        </authorList>
    </citation>
    <scope>NUCLEOTIDE SEQUENCE [LARGE SCALE GENOMIC DNA]</scope>
    <source>
        <strain evidence="1 2">JC2902</strain>
    </source>
</reference>
<dbReference type="InterPro" id="IPR010870">
    <property type="entry name" value="Porin_O/P"/>
</dbReference>
<dbReference type="Proteomes" id="UP000018004">
    <property type="component" value="Unassembled WGS sequence"/>
</dbReference>